<protein>
    <recommendedName>
        <fullName evidence="2 9">Lysophospholipase</fullName>
        <ecNumber evidence="2 9">3.1.1.5</ecNumber>
    </recommendedName>
</protein>
<evidence type="ECO:0000256" key="7">
    <source>
        <dbReference type="ARBA" id="ARBA00023180"/>
    </source>
</evidence>
<dbReference type="EMBL" id="KZ613939">
    <property type="protein sequence ID" value="PMD46676.1"/>
    <property type="molecule type" value="Genomic_DNA"/>
</dbReference>
<dbReference type="SUPFAM" id="SSF52151">
    <property type="entry name" value="FabD/lysophospholipase-like"/>
    <property type="match status" value="1"/>
</dbReference>
<evidence type="ECO:0000256" key="4">
    <source>
        <dbReference type="ARBA" id="ARBA00022801"/>
    </source>
</evidence>
<dbReference type="STRING" id="1149755.A0A2J6S7F1"/>
<gene>
    <name evidence="11" type="ORF">L207DRAFT_218830</name>
</gene>
<evidence type="ECO:0000259" key="10">
    <source>
        <dbReference type="PROSITE" id="PS51210"/>
    </source>
</evidence>
<evidence type="ECO:0000256" key="1">
    <source>
        <dbReference type="ARBA" id="ARBA00008780"/>
    </source>
</evidence>
<dbReference type="SMART" id="SM00022">
    <property type="entry name" value="PLAc"/>
    <property type="match status" value="1"/>
</dbReference>
<dbReference type="Proteomes" id="UP000235786">
    <property type="component" value="Unassembled WGS sequence"/>
</dbReference>
<keyword evidence="3 9" id="KW-0732">Signal</keyword>
<reference evidence="11 12" key="1">
    <citation type="submission" date="2016-04" db="EMBL/GenBank/DDBJ databases">
        <title>A degradative enzymes factory behind the ericoid mycorrhizal symbiosis.</title>
        <authorList>
            <consortium name="DOE Joint Genome Institute"/>
            <person name="Martino E."/>
            <person name="Morin E."/>
            <person name="Grelet G."/>
            <person name="Kuo A."/>
            <person name="Kohler A."/>
            <person name="Daghino S."/>
            <person name="Barry K."/>
            <person name="Choi C."/>
            <person name="Cichocki N."/>
            <person name="Clum A."/>
            <person name="Copeland A."/>
            <person name="Hainaut M."/>
            <person name="Haridas S."/>
            <person name="Labutti K."/>
            <person name="Lindquist E."/>
            <person name="Lipzen A."/>
            <person name="Khouja H.-R."/>
            <person name="Murat C."/>
            <person name="Ohm R."/>
            <person name="Olson A."/>
            <person name="Spatafora J."/>
            <person name="Veneault-Fourrey C."/>
            <person name="Henrissat B."/>
            <person name="Grigoriev I."/>
            <person name="Martin F."/>
            <person name="Perotto S."/>
        </authorList>
    </citation>
    <scope>NUCLEOTIDE SEQUENCE [LARGE SCALE GENOMIC DNA]</scope>
    <source>
        <strain evidence="11 12">F</strain>
    </source>
</reference>
<dbReference type="PANTHER" id="PTHR10728:SF33">
    <property type="entry name" value="LYSOPHOSPHOLIPASE 1-RELATED"/>
    <property type="match status" value="1"/>
</dbReference>
<dbReference type="GO" id="GO:0005829">
    <property type="term" value="C:cytosol"/>
    <property type="evidence" value="ECO:0007669"/>
    <property type="project" value="TreeGrafter"/>
</dbReference>
<keyword evidence="6 8" id="KW-0443">Lipid metabolism</keyword>
<keyword evidence="7" id="KW-0325">Glycoprotein</keyword>
<dbReference type="InterPro" id="IPR016035">
    <property type="entry name" value="Acyl_Trfase/lysoPLipase"/>
</dbReference>
<feature type="signal peptide" evidence="9">
    <location>
        <begin position="1"/>
        <end position="20"/>
    </location>
</feature>
<dbReference type="Gene3D" id="3.40.1090.10">
    <property type="entry name" value="Cytosolic phospholipase A2 catalytic domain"/>
    <property type="match status" value="1"/>
</dbReference>
<dbReference type="OrthoDB" id="4084751at2759"/>
<dbReference type="EC" id="3.1.1.5" evidence="2 9"/>
<comment type="catalytic activity">
    <reaction evidence="9">
        <text>a 1-acyl-sn-glycero-3-phosphocholine + H2O = sn-glycerol 3-phosphocholine + a fatty acid + H(+)</text>
        <dbReference type="Rhea" id="RHEA:15177"/>
        <dbReference type="ChEBI" id="CHEBI:15377"/>
        <dbReference type="ChEBI" id="CHEBI:15378"/>
        <dbReference type="ChEBI" id="CHEBI:16870"/>
        <dbReference type="ChEBI" id="CHEBI:28868"/>
        <dbReference type="ChEBI" id="CHEBI:58168"/>
        <dbReference type="EC" id="3.1.1.5"/>
    </reaction>
</comment>
<evidence type="ECO:0000313" key="12">
    <source>
        <dbReference type="Proteomes" id="UP000235786"/>
    </source>
</evidence>
<dbReference type="PANTHER" id="PTHR10728">
    <property type="entry name" value="CYTOSOLIC PHOSPHOLIPASE A2"/>
    <property type="match status" value="1"/>
</dbReference>
<dbReference type="PROSITE" id="PS51257">
    <property type="entry name" value="PROKAR_LIPOPROTEIN"/>
    <property type="match status" value="1"/>
</dbReference>
<dbReference type="GO" id="GO:0004622">
    <property type="term" value="F:phosphatidylcholine lysophospholipase activity"/>
    <property type="evidence" value="ECO:0007669"/>
    <property type="project" value="UniProtKB-EC"/>
</dbReference>
<proteinExistence type="inferred from homology"/>
<dbReference type="GO" id="GO:0005783">
    <property type="term" value="C:endoplasmic reticulum"/>
    <property type="evidence" value="ECO:0007669"/>
    <property type="project" value="TreeGrafter"/>
</dbReference>
<keyword evidence="12" id="KW-1185">Reference proteome</keyword>
<accession>A0A2J6S7F1</accession>
<feature type="chain" id="PRO_5014209916" description="Lysophospholipase" evidence="9">
    <location>
        <begin position="21"/>
        <end position="561"/>
    </location>
</feature>
<organism evidence="11 12">
    <name type="scientific">Hyaloscypha variabilis (strain UAMH 11265 / GT02V1 / F)</name>
    <name type="common">Meliniomyces variabilis</name>
    <dbReference type="NCBI Taxonomy" id="1149755"/>
    <lineage>
        <taxon>Eukaryota</taxon>
        <taxon>Fungi</taxon>
        <taxon>Dikarya</taxon>
        <taxon>Ascomycota</taxon>
        <taxon>Pezizomycotina</taxon>
        <taxon>Leotiomycetes</taxon>
        <taxon>Helotiales</taxon>
        <taxon>Hyaloscyphaceae</taxon>
        <taxon>Hyaloscypha</taxon>
        <taxon>Hyaloscypha variabilis</taxon>
    </lineage>
</organism>
<dbReference type="Pfam" id="PF01735">
    <property type="entry name" value="PLA2_B"/>
    <property type="match status" value="1"/>
</dbReference>
<dbReference type="GO" id="GO:0004623">
    <property type="term" value="F:phospholipase A2 activity"/>
    <property type="evidence" value="ECO:0007669"/>
    <property type="project" value="TreeGrafter"/>
</dbReference>
<keyword evidence="4 8" id="KW-0378">Hydrolase</keyword>
<dbReference type="InterPro" id="IPR002642">
    <property type="entry name" value="LysoPLipase_cat_dom"/>
</dbReference>
<evidence type="ECO:0000256" key="8">
    <source>
        <dbReference type="PROSITE-ProRule" id="PRU00555"/>
    </source>
</evidence>
<keyword evidence="5 8" id="KW-0442">Lipid degradation</keyword>
<sequence length="561" mass="58651">MRFQTSATLVATALISPGLATYAPVSTSCPSTSLIRIADGLSDGEQTYRTARKEKADVALADWLLKTSCGFDTSGDLPTVALTSSGGGFRALLGGAGVVQAFDGRDSNVSTSGLYQGITYHSALSGGSWLLSSIIANDFATISSLLEIWKPNFANGLFTPDGSNATAVFADISADIALKKAAGFKGTVADAWSRLLSLQLLPGPNYGVDNTLSTITSLSSFIDYEMPYPIITAQNVDLSGTLCTPPANGSVWEFTPYEFGTWDPEVAAFTPTAFLGTSVSNGIPSTNSCITNYDNLGFVLGTSSTLFNDPTEGATEAPAVLLANLCQATATTSSNSTSTVDPLTVEFEEDVFSLLTEIPAITFTSAADLFATWPNPFYKLTSAPLVSAQQNLAMVDGGETGQVNPIFPFLQPARNVNVILVNDNDGDTAALYPNGAELRNTYLAASAAGLTRMPFVPSSDVFIAQNITERPVFFGCGDSSKATVVWIPNAPLTPAGGAIETAQTVINGTQTESLVANGVAVGSQNDSKEWATCLACGIMEGTGTVLPAECRACLEKYCFTQ</sequence>
<dbReference type="PROSITE" id="PS51210">
    <property type="entry name" value="PLA2C"/>
    <property type="match status" value="1"/>
</dbReference>
<feature type="domain" description="PLA2c" evidence="10">
    <location>
        <begin position="28"/>
        <end position="561"/>
    </location>
</feature>
<name>A0A2J6S7F1_HYAVF</name>
<evidence type="ECO:0000256" key="3">
    <source>
        <dbReference type="ARBA" id="ARBA00022729"/>
    </source>
</evidence>
<evidence type="ECO:0000256" key="9">
    <source>
        <dbReference type="RuleBase" id="RU362103"/>
    </source>
</evidence>
<dbReference type="GO" id="GO:0046475">
    <property type="term" value="P:glycerophospholipid catabolic process"/>
    <property type="evidence" value="ECO:0007669"/>
    <property type="project" value="TreeGrafter"/>
</dbReference>
<evidence type="ECO:0000256" key="6">
    <source>
        <dbReference type="ARBA" id="ARBA00023098"/>
    </source>
</evidence>
<comment type="similarity">
    <text evidence="1 9">Belongs to the lysophospholipase family.</text>
</comment>
<dbReference type="AlphaFoldDB" id="A0A2J6S7F1"/>
<evidence type="ECO:0000256" key="5">
    <source>
        <dbReference type="ARBA" id="ARBA00022963"/>
    </source>
</evidence>
<evidence type="ECO:0000256" key="2">
    <source>
        <dbReference type="ARBA" id="ARBA00013274"/>
    </source>
</evidence>
<evidence type="ECO:0000313" key="11">
    <source>
        <dbReference type="EMBL" id="PMD46676.1"/>
    </source>
</evidence>